<proteinExistence type="predicted"/>
<sequence>MKEPACHGNGRALYRASLRIRISSVGLVAIKPTRRDARWKAAQAARRLIDQPHPASNVPLAIALVSAAPKGQASVGGHTQASRFAESSLDIVARNTRAWKDSVRWPMRQGLANVPTINIGPWGHDYNTPLERLHNGYAFDVLSHAIRDLCANLLWMAHGMADADMS</sequence>
<reference evidence="1 2" key="1">
    <citation type="submission" date="2022-12" db="EMBL/GenBank/DDBJ databases">
        <authorList>
            <person name="Muema E."/>
        </authorList>
    </citation>
    <scope>NUCLEOTIDE SEQUENCE [LARGE SCALE GENOMIC DNA]</scope>
    <source>
        <strain evidence="2">1330</strain>
    </source>
</reference>
<evidence type="ECO:0000313" key="2">
    <source>
        <dbReference type="Proteomes" id="UP001366503"/>
    </source>
</evidence>
<comment type="caution">
    <text evidence="1">The sequence shown here is derived from an EMBL/GenBank/DDBJ whole genome shotgun (WGS) entry which is preliminary data.</text>
</comment>
<accession>A0ABU8K687</accession>
<dbReference type="RefSeq" id="WP_337091008.1">
    <property type="nucleotide sequence ID" value="NZ_JAPYKO010000001.1"/>
</dbReference>
<gene>
    <name evidence="1" type="ORF">O7A05_00570</name>
</gene>
<name>A0ABU8K687_9HYPH</name>
<keyword evidence="2" id="KW-1185">Reference proteome</keyword>
<dbReference type="EMBL" id="JAPYKO010000001">
    <property type="protein sequence ID" value="MEI9400703.1"/>
    <property type="molecule type" value="Genomic_DNA"/>
</dbReference>
<evidence type="ECO:0000313" key="1">
    <source>
        <dbReference type="EMBL" id="MEI9400703.1"/>
    </source>
</evidence>
<organism evidence="1 2">
    <name type="scientific">Mesorhizobium argentiipisi</name>
    <dbReference type="NCBI Taxonomy" id="3015175"/>
    <lineage>
        <taxon>Bacteria</taxon>
        <taxon>Pseudomonadati</taxon>
        <taxon>Pseudomonadota</taxon>
        <taxon>Alphaproteobacteria</taxon>
        <taxon>Hyphomicrobiales</taxon>
        <taxon>Phyllobacteriaceae</taxon>
        <taxon>Mesorhizobium</taxon>
    </lineage>
</organism>
<protein>
    <submittedName>
        <fullName evidence="1">Uncharacterized protein</fullName>
    </submittedName>
</protein>
<dbReference type="Proteomes" id="UP001366503">
    <property type="component" value="Unassembled WGS sequence"/>
</dbReference>